<keyword evidence="11" id="KW-0812">Transmembrane</keyword>
<evidence type="ECO:0000256" key="7">
    <source>
        <dbReference type="ARBA" id="ARBA00042157"/>
    </source>
</evidence>
<dbReference type="GeneID" id="113910377"/>
<evidence type="ECO:0000256" key="3">
    <source>
        <dbReference type="ARBA" id="ARBA00023002"/>
    </source>
</evidence>
<dbReference type="GO" id="GO:0045454">
    <property type="term" value="P:cell redox homeostasis"/>
    <property type="evidence" value="ECO:0007669"/>
    <property type="project" value="TreeGrafter"/>
</dbReference>
<dbReference type="KEGG" id="zca:113910377"/>
<dbReference type="AlphaFoldDB" id="A0A6P9FD04"/>
<dbReference type="PANTHER" id="PTHR10681:SF111">
    <property type="entry name" value="PEROXIREDOXIN-1"/>
    <property type="match status" value="1"/>
</dbReference>
<evidence type="ECO:0000256" key="1">
    <source>
        <dbReference type="ARBA" id="ARBA00009796"/>
    </source>
</evidence>
<dbReference type="GO" id="GO:0019430">
    <property type="term" value="P:removal of superoxide radicals"/>
    <property type="evidence" value="ECO:0007669"/>
    <property type="project" value="TreeGrafter"/>
</dbReference>
<sequence>MSSGDVKIGHPAPNFKAMVVMPDGQFKDISLSDYKGKYIVFFFYSLHFTFVCPTEIIAFNDRAEEFKKPNCQVIGVSVDSHFCCLVWINTPKKQGGLGPTSIPLVSDPMHTTTQDYGVLEADEDILFRDLFTH</sequence>
<evidence type="ECO:0000256" key="8">
    <source>
        <dbReference type="ARBA" id="ARBA00045796"/>
    </source>
</evidence>
<evidence type="ECO:0000256" key="2">
    <source>
        <dbReference type="ARBA" id="ARBA00013017"/>
    </source>
</evidence>
<keyword evidence="5" id="KW-0676">Redox-active center</keyword>
<dbReference type="Gene3D" id="3.40.30.10">
    <property type="entry name" value="Glutaredoxin"/>
    <property type="match status" value="1"/>
</dbReference>
<evidence type="ECO:0000256" key="6">
    <source>
        <dbReference type="ARBA" id="ARBA00040771"/>
    </source>
</evidence>
<dbReference type="SUPFAM" id="SSF52833">
    <property type="entry name" value="Thioredoxin-like"/>
    <property type="match status" value="1"/>
</dbReference>
<reference evidence="14" key="1">
    <citation type="submission" date="2025-08" db="UniProtKB">
        <authorList>
            <consortium name="RefSeq"/>
        </authorList>
    </citation>
    <scope>IDENTIFICATION</scope>
    <source>
        <tissue evidence="14">Blood</tissue>
    </source>
</reference>
<dbReference type="CDD" id="cd03015">
    <property type="entry name" value="PRX_Typ2cys"/>
    <property type="match status" value="1"/>
</dbReference>
<dbReference type="GO" id="GO:0005829">
    <property type="term" value="C:cytosol"/>
    <property type="evidence" value="ECO:0007669"/>
    <property type="project" value="TreeGrafter"/>
</dbReference>
<dbReference type="InterPro" id="IPR013766">
    <property type="entry name" value="Thioredoxin_domain"/>
</dbReference>
<dbReference type="PROSITE" id="PS51352">
    <property type="entry name" value="THIOREDOXIN_2"/>
    <property type="match status" value="1"/>
</dbReference>
<keyword evidence="3" id="KW-0560">Oxidoreductase</keyword>
<keyword evidence="11" id="KW-0472">Membrane</keyword>
<dbReference type="InterPro" id="IPR050217">
    <property type="entry name" value="Peroxiredoxin"/>
</dbReference>
<evidence type="ECO:0000256" key="9">
    <source>
        <dbReference type="ARBA" id="ARBA00046955"/>
    </source>
</evidence>
<dbReference type="OrthoDB" id="185659at2759"/>
<evidence type="ECO:0000256" key="11">
    <source>
        <dbReference type="SAM" id="Phobius"/>
    </source>
</evidence>
<keyword evidence="4" id="KW-1015">Disulfide bond</keyword>
<dbReference type="GO" id="GO:0045321">
    <property type="term" value="P:leukocyte activation"/>
    <property type="evidence" value="ECO:0007669"/>
    <property type="project" value="TreeGrafter"/>
</dbReference>
<evidence type="ECO:0000259" key="12">
    <source>
        <dbReference type="PROSITE" id="PS51352"/>
    </source>
</evidence>
<dbReference type="GO" id="GO:0008379">
    <property type="term" value="F:thioredoxin peroxidase activity"/>
    <property type="evidence" value="ECO:0007669"/>
    <property type="project" value="TreeGrafter"/>
</dbReference>
<comment type="catalytic activity">
    <reaction evidence="10">
        <text>a hydroperoxide + [thioredoxin]-dithiol = an alcohol + [thioredoxin]-disulfide + H2O</text>
        <dbReference type="Rhea" id="RHEA:62620"/>
        <dbReference type="Rhea" id="RHEA-COMP:10698"/>
        <dbReference type="Rhea" id="RHEA-COMP:10700"/>
        <dbReference type="ChEBI" id="CHEBI:15377"/>
        <dbReference type="ChEBI" id="CHEBI:29950"/>
        <dbReference type="ChEBI" id="CHEBI:30879"/>
        <dbReference type="ChEBI" id="CHEBI:35924"/>
        <dbReference type="ChEBI" id="CHEBI:50058"/>
        <dbReference type="EC" id="1.11.1.24"/>
    </reaction>
</comment>
<dbReference type="EC" id="1.11.1.24" evidence="2"/>
<keyword evidence="11" id="KW-1133">Transmembrane helix</keyword>
<accession>A0A6P9FD04</accession>
<evidence type="ECO:0000256" key="5">
    <source>
        <dbReference type="ARBA" id="ARBA00023284"/>
    </source>
</evidence>
<keyword evidence="13" id="KW-1185">Reference proteome</keyword>
<evidence type="ECO:0000256" key="4">
    <source>
        <dbReference type="ARBA" id="ARBA00023157"/>
    </source>
</evidence>
<dbReference type="GO" id="GO:0042744">
    <property type="term" value="P:hydrogen peroxide catabolic process"/>
    <property type="evidence" value="ECO:0007669"/>
    <property type="project" value="TreeGrafter"/>
</dbReference>
<gene>
    <name evidence="14" type="primary">LOC113910377</name>
</gene>
<dbReference type="Proteomes" id="UP000515165">
    <property type="component" value="Chromosome 6"/>
</dbReference>
<evidence type="ECO:0000313" key="14">
    <source>
        <dbReference type="RefSeq" id="XP_035583954.1"/>
    </source>
</evidence>
<organism evidence="13 14">
    <name type="scientific">Zalophus californianus</name>
    <name type="common">California sealion</name>
    <dbReference type="NCBI Taxonomy" id="9704"/>
    <lineage>
        <taxon>Eukaryota</taxon>
        <taxon>Metazoa</taxon>
        <taxon>Chordata</taxon>
        <taxon>Craniata</taxon>
        <taxon>Vertebrata</taxon>
        <taxon>Euteleostomi</taxon>
        <taxon>Mammalia</taxon>
        <taxon>Eutheria</taxon>
        <taxon>Laurasiatheria</taxon>
        <taxon>Carnivora</taxon>
        <taxon>Caniformia</taxon>
        <taxon>Pinnipedia</taxon>
        <taxon>Otariidae</taxon>
        <taxon>Zalophus</taxon>
    </lineage>
</organism>
<proteinExistence type="inferred from homology"/>
<comment type="similarity">
    <text evidence="1">Belongs to the peroxiredoxin family. AhpC/Prx1 subfamily.</text>
</comment>
<evidence type="ECO:0000256" key="10">
    <source>
        <dbReference type="ARBA" id="ARBA00049091"/>
    </source>
</evidence>
<name>A0A6P9FD04_ZALCA</name>
<feature type="domain" description="Thioredoxin" evidence="12">
    <location>
        <begin position="6"/>
        <end position="133"/>
    </location>
</feature>
<dbReference type="InterPro" id="IPR036249">
    <property type="entry name" value="Thioredoxin-like_sf"/>
</dbReference>
<evidence type="ECO:0000313" key="13">
    <source>
        <dbReference type="Proteomes" id="UP000515165"/>
    </source>
</evidence>
<dbReference type="PANTHER" id="PTHR10681">
    <property type="entry name" value="THIOREDOXIN PEROXIDASE"/>
    <property type="match status" value="1"/>
</dbReference>
<protein>
    <recommendedName>
        <fullName evidence="6">Peroxiredoxin-1</fullName>
        <ecNumber evidence="2">1.11.1.24</ecNumber>
    </recommendedName>
    <alternativeName>
        <fullName evidence="7">Thioredoxin-dependent peroxiredoxin 1</fullName>
    </alternativeName>
</protein>
<comment type="subunit">
    <text evidence="9">Homodimer; disulfide-linked, upon oxidation. 5 homodimers assemble to form a ring-like decamer. Interacts with GDPD5; forms a mixed-disulfide with GDPD5. Interacts with SESN1 and SESN2. Interacts with FAM107A.</text>
</comment>
<feature type="transmembrane region" description="Helical" evidence="11">
    <location>
        <begin position="38"/>
        <end position="59"/>
    </location>
</feature>
<dbReference type="InterPro" id="IPR000866">
    <property type="entry name" value="AhpC/TSA"/>
</dbReference>
<dbReference type="RefSeq" id="XP_035583954.1">
    <property type="nucleotide sequence ID" value="XM_035728061.1"/>
</dbReference>
<comment type="function">
    <text evidence="8">Thiol-specific peroxidase that catalyzes the reduction of hydrogen peroxide and organic hydroperoxides to water and alcohols, respectively. Plays a role in cell protection against oxidative stress by detoxifying peroxides and as sensor of hydrogen peroxide-mediated signaling events. Might participate in the signaling cascades of growth factors and tumor necrosis factor-alpha by regulating the intracellular concentrations of H(2)O(2). Reduces an intramolecular disulfide bond in GDPD5 that gates the ability to GDPD5 to drive postmitotic motor neuron differentiation.</text>
</comment>
<dbReference type="Pfam" id="PF00578">
    <property type="entry name" value="AhpC-TSA"/>
    <property type="match status" value="1"/>
</dbReference>